<evidence type="ECO:0000256" key="4">
    <source>
        <dbReference type="PROSITE-ProRule" id="PRU00094"/>
    </source>
</evidence>
<name>A0A6V7XBG3_MELEN</name>
<keyword evidence="4" id="KW-0479">Metal-binding</keyword>
<dbReference type="PROSITE" id="PS50114">
    <property type="entry name" value="GATA_ZN_FINGER_2"/>
    <property type="match status" value="1"/>
</dbReference>
<dbReference type="OrthoDB" id="515401at2759"/>
<accession>A0A6V7XBG3</accession>
<evidence type="ECO:0000256" key="3">
    <source>
        <dbReference type="ARBA" id="ARBA00023242"/>
    </source>
</evidence>
<evidence type="ECO:0000256" key="2">
    <source>
        <dbReference type="ARBA" id="ARBA00023163"/>
    </source>
</evidence>
<dbReference type="Gene3D" id="3.30.50.10">
    <property type="entry name" value="Erythroid Transcription Factor GATA-1, subunit A"/>
    <property type="match status" value="1"/>
</dbReference>
<evidence type="ECO:0000313" key="7">
    <source>
        <dbReference type="Proteomes" id="UP000580250"/>
    </source>
</evidence>
<organism evidence="6 7">
    <name type="scientific">Meloidogyne enterolobii</name>
    <name type="common">Root-knot nematode worm</name>
    <name type="synonym">Meloidogyne mayaguensis</name>
    <dbReference type="NCBI Taxonomy" id="390850"/>
    <lineage>
        <taxon>Eukaryota</taxon>
        <taxon>Metazoa</taxon>
        <taxon>Ecdysozoa</taxon>
        <taxon>Nematoda</taxon>
        <taxon>Chromadorea</taxon>
        <taxon>Rhabditida</taxon>
        <taxon>Tylenchina</taxon>
        <taxon>Tylenchomorpha</taxon>
        <taxon>Tylenchoidea</taxon>
        <taxon>Meloidogynidae</taxon>
        <taxon>Meloidogyninae</taxon>
        <taxon>Meloidogyne</taxon>
    </lineage>
</organism>
<keyword evidence="2" id="KW-0804">Transcription</keyword>
<reference evidence="6 7" key="1">
    <citation type="submission" date="2020-08" db="EMBL/GenBank/DDBJ databases">
        <authorList>
            <person name="Koutsovoulos G."/>
            <person name="Danchin GJ E."/>
        </authorList>
    </citation>
    <scope>NUCLEOTIDE SEQUENCE [LARGE SCALE GENOMIC DNA]</scope>
</reference>
<dbReference type="GO" id="GO:0043565">
    <property type="term" value="F:sequence-specific DNA binding"/>
    <property type="evidence" value="ECO:0007669"/>
    <property type="project" value="InterPro"/>
</dbReference>
<dbReference type="Proteomes" id="UP000580250">
    <property type="component" value="Unassembled WGS sequence"/>
</dbReference>
<dbReference type="InterPro" id="IPR000679">
    <property type="entry name" value="Znf_GATA"/>
</dbReference>
<dbReference type="AlphaFoldDB" id="A0A6V7XBG3"/>
<dbReference type="EMBL" id="CAJEWN010001344">
    <property type="protein sequence ID" value="CAD2196670.1"/>
    <property type="molecule type" value="Genomic_DNA"/>
</dbReference>
<keyword evidence="4" id="KW-0862">Zinc</keyword>
<dbReference type="SMART" id="SM00401">
    <property type="entry name" value="ZnF_GATA"/>
    <property type="match status" value="2"/>
</dbReference>
<gene>
    <name evidence="6" type="ORF">MENT_LOCUS49853</name>
</gene>
<sequence length="98" mass="11888">MCFNCRVTQRKQWYNLLKEHYLCNECRFYKHKYGKFRSKELWLKTGKITPKDRNCFICHVTHTSHWYGYSKLGHNLCSACYQKQQRIKKSTENTKADG</sequence>
<keyword evidence="3" id="KW-0539">Nucleus</keyword>
<evidence type="ECO:0000313" key="6">
    <source>
        <dbReference type="EMBL" id="CAD2196670.1"/>
    </source>
</evidence>
<dbReference type="SUPFAM" id="SSF57716">
    <property type="entry name" value="Glucocorticoid receptor-like (DNA-binding domain)"/>
    <property type="match status" value="1"/>
</dbReference>
<feature type="domain" description="GATA-type" evidence="5">
    <location>
        <begin position="1"/>
        <end position="53"/>
    </location>
</feature>
<dbReference type="InterPro" id="IPR013088">
    <property type="entry name" value="Znf_NHR/GATA"/>
</dbReference>
<keyword evidence="1" id="KW-0805">Transcription regulation</keyword>
<comment type="caution">
    <text evidence="6">The sequence shown here is derived from an EMBL/GenBank/DDBJ whole genome shotgun (WGS) entry which is preliminary data.</text>
</comment>
<dbReference type="GO" id="GO:0008270">
    <property type="term" value="F:zinc ion binding"/>
    <property type="evidence" value="ECO:0007669"/>
    <property type="project" value="UniProtKB-KW"/>
</dbReference>
<proteinExistence type="predicted"/>
<keyword evidence="4" id="KW-0863">Zinc-finger</keyword>
<evidence type="ECO:0000256" key="1">
    <source>
        <dbReference type="ARBA" id="ARBA00023015"/>
    </source>
</evidence>
<dbReference type="GO" id="GO:0006355">
    <property type="term" value="P:regulation of DNA-templated transcription"/>
    <property type="evidence" value="ECO:0007669"/>
    <property type="project" value="InterPro"/>
</dbReference>
<evidence type="ECO:0000259" key="5">
    <source>
        <dbReference type="PROSITE" id="PS50114"/>
    </source>
</evidence>
<protein>
    <recommendedName>
        <fullName evidence="5">GATA-type domain-containing protein</fullName>
    </recommendedName>
</protein>